<feature type="coiled-coil region" evidence="2">
    <location>
        <begin position="325"/>
        <end position="376"/>
    </location>
</feature>
<dbReference type="EMBL" id="FXAM01000001">
    <property type="protein sequence ID" value="SMF97094.1"/>
    <property type="molecule type" value="Genomic_DNA"/>
</dbReference>
<dbReference type="RefSeq" id="WP_085215914.1">
    <property type="nucleotide sequence ID" value="NZ_FXAM01000001.1"/>
</dbReference>
<dbReference type="OrthoDB" id="6377028at2"/>
<dbReference type="PANTHER" id="PTHR32309">
    <property type="entry name" value="TYROSINE-PROTEIN KINASE"/>
    <property type="match status" value="1"/>
</dbReference>
<proteinExistence type="predicted"/>
<evidence type="ECO:0000256" key="2">
    <source>
        <dbReference type="SAM" id="Coils"/>
    </source>
</evidence>
<organism evidence="3 4">
    <name type="scientific">Methylomagnum ishizawai</name>
    <dbReference type="NCBI Taxonomy" id="1760988"/>
    <lineage>
        <taxon>Bacteria</taxon>
        <taxon>Pseudomonadati</taxon>
        <taxon>Pseudomonadota</taxon>
        <taxon>Gammaproteobacteria</taxon>
        <taxon>Methylococcales</taxon>
        <taxon>Methylococcaceae</taxon>
        <taxon>Methylomagnum</taxon>
    </lineage>
</organism>
<accession>A0A1Y6DA80</accession>
<keyword evidence="2" id="KW-0175">Coiled coil</keyword>
<reference evidence="3 4" key="1">
    <citation type="submission" date="2016-12" db="EMBL/GenBank/DDBJ databases">
        <authorList>
            <person name="Song W.-J."/>
            <person name="Kurnit D.M."/>
        </authorList>
    </citation>
    <scope>NUCLEOTIDE SEQUENCE [LARGE SCALE GENOMIC DNA]</scope>
    <source>
        <strain evidence="3 4">175</strain>
    </source>
</reference>
<dbReference type="GO" id="GO:0015074">
    <property type="term" value="P:DNA integration"/>
    <property type="evidence" value="ECO:0007669"/>
    <property type="project" value="InterPro"/>
</dbReference>
<evidence type="ECO:0000256" key="1">
    <source>
        <dbReference type="ARBA" id="ARBA00023172"/>
    </source>
</evidence>
<dbReference type="AlphaFoldDB" id="A0A1Y6DA80"/>
<dbReference type="PANTHER" id="PTHR32309:SF31">
    <property type="entry name" value="CAPSULAR EXOPOLYSACCHARIDE FAMILY"/>
    <property type="match status" value="1"/>
</dbReference>
<dbReference type="Gene3D" id="1.10.443.10">
    <property type="entry name" value="Intergrase catalytic core"/>
    <property type="match status" value="1"/>
</dbReference>
<gene>
    <name evidence="3" type="ORF">SAMN02949497_4513</name>
</gene>
<keyword evidence="1" id="KW-0233">DNA recombination</keyword>
<dbReference type="GO" id="GO:0006310">
    <property type="term" value="P:DNA recombination"/>
    <property type="evidence" value="ECO:0007669"/>
    <property type="project" value="UniProtKB-KW"/>
</dbReference>
<dbReference type="SUPFAM" id="SSF56349">
    <property type="entry name" value="DNA breaking-rejoining enzymes"/>
    <property type="match status" value="1"/>
</dbReference>
<dbReference type="GO" id="GO:0003677">
    <property type="term" value="F:DNA binding"/>
    <property type="evidence" value="ECO:0007669"/>
    <property type="project" value="InterPro"/>
</dbReference>
<dbReference type="InterPro" id="IPR050445">
    <property type="entry name" value="Bact_polysacc_biosynth/exp"/>
</dbReference>
<evidence type="ECO:0000313" key="4">
    <source>
        <dbReference type="Proteomes" id="UP000192923"/>
    </source>
</evidence>
<dbReference type="InterPro" id="IPR011010">
    <property type="entry name" value="DNA_brk_join_enz"/>
</dbReference>
<protein>
    <submittedName>
        <fullName evidence="3">Uncharacterized protein involved in exopolysaccharide biosynthesis</fullName>
    </submittedName>
</protein>
<name>A0A1Y6DA80_9GAMM</name>
<dbReference type="Proteomes" id="UP000192923">
    <property type="component" value="Unassembled WGS sequence"/>
</dbReference>
<evidence type="ECO:0000313" key="3">
    <source>
        <dbReference type="EMBL" id="SMF97094.1"/>
    </source>
</evidence>
<keyword evidence="4" id="KW-1185">Reference proteome</keyword>
<dbReference type="STRING" id="1760988.SAMN02949497_4513"/>
<dbReference type="InterPro" id="IPR013762">
    <property type="entry name" value="Integrase-like_cat_sf"/>
</dbReference>
<sequence>MPASPPNIEFFPNPPLIEPPQPPNRRRPWLFGGVFVVSLAASLGYVWSREPVYQSTASVLTVAPNAIDETSRIDVQQIAVQRQTLLDVALLQAALERLRQAAPDLKLGLDEVRGMLQVEPVADTNVLRLSAQGAKPEILAPVVNAWLEAYGAFREQALREQKTQTSSVLDEEAQRLAEQIAAKHRQLDQFRAKHGILSKNDAENQAIARLNGLTAALNKASDEEVQTQAKLDAVQAAIAKGEPVVPPRDEAGLAQLQFSAHLLREQVKDLERKYTPQYIKMQANLKVIPEQLAQAEADIRKMVERGRDEALSEAKQAYVSAAQSVRAIRKQIEEHKAEVSEFTARFAEQEALEEEVKRLEEVYRDTQARLAQVAAKPTDKLPRYQVVERAYTPVKPLWPDYARDSGIAFAGSLGTALLVLLIYDFLTRREKPAAAAPLTMPNINVYSVPENLMLQRQGPPPAPALGRAEAERTLALESPFPRELELAEVALLFEAADTGARQLLGLLLAGVGLEEAAALGPEAVDMAGDRLRLDGAAPRELPLAPRLKAELAETQGRPAWYAETPPDPEDLAAHIAFAAADAGLPAPETVDAQVLRHTYIVYLVRRGIRLADLEKVVGKLPLKSAAAYARYSPPGQGLRADAVPLVYPALLD</sequence>